<accession>A0AAW2HAF6</accession>
<comment type="catalytic activity">
    <reaction evidence="7">
        <text>serotonin + octadecanoyl-CoA = N-octadecanoyl-serotonin + CoA + H(+)</text>
        <dbReference type="Rhea" id="RHEA:51400"/>
        <dbReference type="ChEBI" id="CHEBI:15378"/>
        <dbReference type="ChEBI" id="CHEBI:57287"/>
        <dbReference type="ChEBI" id="CHEBI:57394"/>
        <dbReference type="ChEBI" id="CHEBI:134065"/>
        <dbReference type="ChEBI" id="CHEBI:350546"/>
    </reaction>
    <physiologicalReaction direction="left-to-right" evidence="7">
        <dbReference type="Rhea" id="RHEA:51401"/>
    </physiologicalReaction>
</comment>
<evidence type="ECO:0000256" key="10">
    <source>
        <dbReference type="ARBA" id="ARBA00051823"/>
    </source>
</evidence>
<evidence type="ECO:0000256" key="2">
    <source>
        <dbReference type="ARBA" id="ARBA00023315"/>
    </source>
</evidence>
<comment type="catalytic activity">
    <reaction evidence="9">
        <text>dopamine + acetyl-CoA = N-acetyldopamine + CoA + H(+)</text>
        <dbReference type="Rhea" id="RHEA:51388"/>
        <dbReference type="ChEBI" id="CHEBI:15378"/>
        <dbReference type="ChEBI" id="CHEBI:57287"/>
        <dbReference type="ChEBI" id="CHEBI:57288"/>
        <dbReference type="ChEBI" id="CHEBI:59905"/>
        <dbReference type="ChEBI" id="CHEBI:125678"/>
    </reaction>
    <physiologicalReaction direction="left-to-right" evidence="9">
        <dbReference type="Rhea" id="RHEA:51389"/>
    </physiologicalReaction>
</comment>
<evidence type="ECO:0000313" key="15">
    <source>
        <dbReference type="EMBL" id="KAL0266722.1"/>
    </source>
</evidence>
<dbReference type="Gene3D" id="3.40.630.30">
    <property type="match status" value="1"/>
</dbReference>
<dbReference type="InterPro" id="IPR000182">
    <property type="entry name" value="GNAT_dom"/>
</dbReference>
<evidence type="ECO:0000256" key="3">
    <source>
        <dbReference type="ARBA" id="ARBA00037926"/>
    </source>
</evidence>
<dbReference type="PANTHER" id="PTHR20905:SF1">
    <property type="entry name" value="AT07410P-RELATED"/>
    <property type="match status" value="1"/>
</dbReference>
<protein>
    <recommendedName>
        <fullName evidence="5">aralkylamine N-acetyltransferase</fullName>
        <ecNumber evidence="5">2.3.1.87</ecNumber>
    </recommendedName>
</protein>
<dbReference type="GO" id="GO:0004059">
    <property type="term" value="F:aralkylamine N-acetyltransferase activity"/>
    <property type="evidence" value="ECO:0007669"/>
    <property type="project" value="UniProtKB-EC"/>
</dbReference>
<comment type="catalytic activity">
    <reaction evidence="11">
        <text>serotonin + hexadecanoyl-CoA = N-hexadecanoyl-serotonin + CoA + H(+)</text>
        <dbReference type="Rhea" id="RHEA:51384"/>
        <dbReference type="ChEBI" id="CHEBI:15378"/>
        <dbReference type="ChEBI" id="CHEBI:57287"/>
        <dbReference type="ChEBI" id="CHEBI:57379"/>
        <dbReference type="ChEBI" id="CHEBI:134059"/>
        <dbReference type="ChEBI" id="CHEBI:350546"/>
    </reaction>
    <physiologicalReaction direction="left-to-right" evidence="11">
        <dbReference type="Rhea" id="RHEA:51385"/>
    </physiologicalReaction>
</comment>
<evidence type="ECO:0000256" key="13">
    <source>
        <dbReference type="ARBA" id="ARBA00052491"/>
    </source>
</evidence>
<dbReference type="SUPFAM" id="SSF55729">
    <property type="entry name" value="Acyl-CoA N-acyltransferases (Nat)"/>
    <property type="match status" value="1"/>
</dbReference>
<evidence type="ECO:0000256" key="1">
    <source>
        <dbReference type="ARBA" id="ARBA00022679"/>
    </source>
</evidence>
<dbReference type="Pfam" id="PF00583">
    <property type="entry name" value="Acetyltransf_1"/>
    <property type="match status" value="1"/>
</dbReference>
<proteinExistence type="inferred from homology"/>
<comment type="catalytic activity">
    <reaction evidence="13">
        <text>serotonin + acetyl-CoA = N-acetylserotonin + CoA + H(+)</text>
        <dbReference type="Rhea" id="RHEA:25217"/>
        <dbReference type="ChEBI" id="CHEBI:15378"/>
        <dbReference type="ChEBI" id="CHEBI:17697"/>
        <dbReference type="ChEBI" id="CHEBI:57287"/>
        <dbReference type="ChEBI" id="CHEBI:57288"/>
        <dbReference type="ChEBI" id="CHEBI:350546"/>
        <dbReference type="EC" id="2.3.1.87"/>
    </reaction>
    <physiologicalReaction direction="left-to-right" evidence="13">
        <dbReference type="Rhea" id="RHEA:25218"/>
    </physiologicalReaction>
</comment>
<dbReference type="InterPro" id="IPR016181">
    <property type="entry name" value="Acyl_CoA_acyltransferase"/>
</dbReference>
<evidence type="ECO:0000256" key="11">
    <source>
        <dbReference type="ARBA" id="ARBA00052178"/>
    </source>
</evidence>
<evidence type="ECO:0000256" key="7">
    <source>
        <dbReference type="ARBA" id="ARBA00050849"/>
    </source>
</evidence>
<comment type="similarity">
    <text evidence="4">Belongs to the acetyltransferase family. AANAT subfamily.</text>
</comment>
<sequence>MERSYSLRVIASEDIPEVIDFLSRFFFRDEPLNIETGMDLDYSIRCPEMEAYCTNSIPEGNSVMAYSNTNEVVGVCLSGGVRRNEQKDSSECTNDKFRKVMNLLIESDRQTDIFSRYPKLDSLLDVKIISVDTNWRGMGICKALLEKTREVAKEQGFQVVKVDCTSHISALAVSRLGFERIHVLKYCEFFDGGSEPVFKPPPPHFGVQVYIFKLDDI</sequence>
<evidence type="ECO:0000259" key="14">
    <source>
        <dbReference type="Pfam" id="PF00583"/>
    </source>
</evidence>
<dbReference type="EC" id="2.3.1.87" evidence="5"/>
<comment type="pathway">
    <text evidence="3">Aromatic compound metabolism; melatonin biosynthesis; melatonin from serotonin: step 1/2.</text>
</comment>
<dbReference type="FunFam" id="3.40.630.30:FF:000046">
    <property type="entry name" value="Dopamine N-acetyltransferase"/>
    <property type="match status" value="1"/>
</dbReference>
<gene>
    <name evidence="15" type="ORF">PYX00_009190</name>
</gene>
<evidence type="ECO:0000256" key="4">
    <source>
        <dbReference type="ARBA" id="ARBA00038182"/>
    </source>
</evidence>
<comment type="catalytic activity">
    <reaction evidence="12">
        <text>dopamine + hexadecanoyl-CoA = N-hexadecanoyl-dopamine + CoA + H(+)</text>
        <dbReference type="Rhea" id="RHEA:51376"/>
        <dbReference type="ChEBI" id="CHEBI:15378"/>
        <dbReference type="ChEBI" id="CHEBI:57287"/>
        <dbReference type="ChEBI" id="CHEBI:57379"/>
        <dbReference type="ChEBI" id="CHEBI:59905"/>
        <dbReference type="ChEBI" id="CHEBI:134058"/>
    </reaction>
    <physiologicalReaction direction="left-to-right" evidence="12">
        <dbReference type="Rhea" id="RHEA:51377"/>
    </physiologicalReaction>
</comment>
<comment type="catalytic activity">
    <reaction evidence="8">
        <text>serotonin + (5Z,8Z,11Z,14Z)-eicosatetraenoyl-CoA = N-[(5Z,8Z,11Z,14Z)-eicosatetraenoyl]-serotonin + CoA + H(+)</text>
        <dbReference type="Rhea" id="RHEA:51396"/>
        <dbReference type="ChEBI" id="CHEBI:15378"/>
        <dbReference type="ChEBI" id="CHEBI:57287"/>
        <dbReference type="ChEBI" id="CHEBI:57368"/>
        <dbReference type="ChEBI" id="CHEBI:132255"/>
        <dbReference type="ChEBI" id="CHEBI:350546"/>
    </reaction>
    <physiologicalReaction direction="left-to-right" evidence="8">
        <dbReference type="Rhea" id="RHEA:51397"/>
    </physiologicalReaction>
</comment>
<comment type="catalytic activity">
    <reaction evidence="6">
        <text>dopamine + (9Z)-octadecenoyl-CoA = N-(9Z-octadecanoyl)-dopamine + CoA + H(+)</text>
        <dbReference type="Rhea" id="RHEA:51380"/>
        <dbReference type="ChEBI" id="CHEBI:15378"/>
        <dbReference type="ChEBI" id="CHEBI:31883"/>
        <dbReference type="ChEBI" id="CHEBI:57287"/>
        <dbReference type="ChEBI" id="CHEBI:57387"/>
        <dbReference type="ChEBI" id="CHEBI:59905"/>
    </reaction>
    <physiologicalReaction direction="left-to-right" evidence="6">
        <dbReference type="Rhea" id="RHEA:51381"/>
    </physiologicalReaction>
</comment>
<evidence type="ECO:0000256" key="6">
    <source>
        <dbReference type="ARBA" id="ARBA00050189"/>
    </source>
</evidence>
<dbReference type="AlphaFoldDB" id="A0AAW2HAF6"/>
<dbReference type="CDD" id="cd04301">
    <property type="entry name" value="NAT_SF"/>
    <property type="match status" value="1"/>
</dbReference>
<evidence type="ECO:0000256" key="12">
    <source>
        <dbReference type="ARBA" id="ARBA00052335"/>
    </source>
</evidence>
<comment type="caution">
    <text evidence="15">The sequence shown here is derived from an EMBL/GenBank/DDBJ whole genome shotgun (WGS) entry which is preliminary data.</text>
</comment>
<reference evidence="15" key="1">
    <citation type="journal article" date="2024" name="Gigascience">
        <title>Chromosome-level genome of the poultry shaft louse Menopon gallinae provides insight into the host-switching and adaptive evolution of parasitic lice.</title>
        <authorList>
            <person name="Xu Y."/>
            <person name="Ma L."/>
            <person name="Liu S."/>
            <person name="Liang Y."/>
            <person name="Liu Q."/>
            <person name="He Z."/>
            <person name="Tian L."/>
            <person name="Duan Y."/>
            <person name="Cai W."/>
            <person name="Li H."/>
            <person name="Song F."/>
        </authorList>
    </citation>
    <scope>NUCLEOTIDE SEQUENCE</scope>
    <source>
        <strain evidence="15">Cailab_2023a</strain>
    </source>
</reference>
<feature type="domain" description="N-acetyltransferase" evidence="14">
    <location>
        <begin position="129"/>
        <end position="178"/>
    </location>
</feature>
<evidence type="ECO:0000256" key="9">
    <source>
        <dbReference type="ARBA" id="ARBA00051711"/>
    </source>
</evidence>
<evidence type="ECO:0000256" key="8">
    <source>
        <dbReference type="ARBA" id="ARBA00051284"/>
    </source>
</evidence>
<organism evidence="15">
    <name type="scientific">Menopon gallinae</name>
    <name type="common">poultry shaft louse</name>
    <dbReference type="NCBI Taxonomy" id="328185"/>
    <lineage>
        <taxon>Eukaryota</taxon>
        <taxon>Metazoa</taxon>
        <taxon>Ecdysozoa</taxon>
        <taxon>Arthropoda</taxon>
        <taxon>Hexapoda</taxon>
        <taxon>Insecta</taxon>
        <taxon>Pterygota</taxon>
        <taxon>Neoptera</taxon>
        <taxon>Paraneoptera</taxon>
        <taxon>Psocodea</taxon>
        <taxon>Troctomorpha</taxon>
        <taxon>Phthiraptera</taxon>
        <taxon>Amblycera</taxon>
        <taxon>Menoponidae</taxon>
        <taxon>Menopon</taxon>
    </lineage>
</organism>
<dbReference type="EMBL" id="JARGDH010000005">
    <property type="protein sequence ID" value="KAL0266722.1"/>
    <property type="molecule type" value="Genomic_DNA"/>
</dbReference>
<name>A0AAW2HAF6_9NEOP</name>
<keyword evidence="1" id="KW-0808">Transferase</keyword>
<evidence type="ECO:0000256" key="5">
    <source>
        <dbReference type="ARBA" id="ARBA00039114"/>
    </source>
</evidence>
<keyword evidence="2" id="KW-0012">Acyltransferase</keyword>
<comment type="catalytic activity">
    <reaction evidence="10">
        <text>serotonin + (9Z)-octadecenoyl-CoA = N-(9Z-octadecenoyl)-serotonin + CoA + H(+)</text>
        <dbReference type="Rhea" id="RHEA:51392"/>
        <dbReference type="ChEBI" id="CHEBI:15378"/>
        <dbReference type="ChEBI" id="CHEBI:57287"/>
        <dbReference type="ChEBI" id="CHEBI:57387"/>
        <dbReference type="ChEBI" id="CHEBI:134064"/>
        <dbReference type="ChEBI" id="CHEBI:350546"/>
    </reaction>
    <physiologicalReaction direction="left-to-right" evidence="10">
        <dbReference type="Rhea" id="RHEA:51393"/>
    </physiologicalReaction>
</comment>
<dbReference type="PANTHER" id="PTHR20905">
    <property type="entry name" value="N-ACETYLTRANSFERASE-RELATED"/>
    <property type="match status" value="1"/>
</dbReference>